<dbReference type="SUPFAM" id="SSF52540">
    <property type="entry name" value="P-loop containing nucleoside triphosphate hydrolases"/>
    <property type="match status" value="1"/>
</dbReference>
<keyword evidence="2 6" id="KW-0378">Hydrolase</keyword>
<dbReference type="PROSITE" id="PS51195">
    <property type="entry name" value="Q_MOTIF"/>
    <property type="match status" value="1"/>
</dbReference>
<dbReference type="InterPro" id="IPR014001">
    <property type="entry name" value="Helicase_ATP-bd"/>
</dbReference>
<comment type="catalytic activity">
    <reaction evidence="6">
        <text>ATP + H2O = ADP + phosphate + H(+)</text>
        <dbReference type="Rhea" id="RHEA:13065"/>
        <dbReference type="ChEBI" id="CHEBI:15377"/>
        <dbReference type="ChEBI" id="CHEBI:15378"/>
        <dbReference type="ChEBI" id="CHEBI:30616"/>
        <dbReference type="ChEBI" id="CHEBI:43474"/>
        <dbReference type="ChEBI" id="CHEBI:456216"/>
        <dbReference type="EC" id="3.6.4.13"/>
    </reaction>
</comment>
<evidence type="ECO:0000256" key="4">
    <source>
        <dbReference type="ARBA" id="ARBA00022840"/>
    </source>
</evidence>
<keyword evidence="9" id="KW-1185">Reference proteome</keyword>
<comment type="function">
    <text evidence="6">RNA helicase.</text>
</comment>
<feature type="domain" description="Helicase ATP-binding" evidence="7">
    <location>
        <begin position="162"/>
        <end position="326"/>
    </location>
</feature>
<evidence type="ECO:0000259" key="7">
    <source>
        <dbReference type="PROSITE" id="PS51192"/>
    </source>
</evidence>
<evidence type="ECO:0000256" key="3">
    <source>
        <dbReference type="ARBA" id="ARBA00022806"/>
    </source>
</evidence>
<sequence length="365" mass="41373">MGDSKEEINNVLSSSKRQIATRVTMPQRPICTGMVCGHANEITFNIKQPLTEVMNNTKSAMSNKTSSQFTINASQNNMRSSGRMIYEPLLYNFKNESRNNFGRDFIPIDRPCDNDNEVIVTGAVGVPKCYKTYGDANFHPTLQNTMTKSGYTKPRKIQAFAISIIRDGFDIIGQSGSASGNTGAYLLPIIDAMLKSELKSGERVSFAVIIGPTSELVLQIHEQVRKFCDRYQYGCIKLYERISSGYLQREHDSCCDILVTTPGRLNEFLFKEYVHPNKLRYVVLDEVDRLKKFNFANNIINILESLSCIDNEIIVNRVVDVPKCYETWEDTNFHPTLQNAIMKSGYTKLRRTQAIAISIIEMAFF</sequence>
<dbReference type="SMART" id="SM00487">
    <property type="entry name" value="DEXDc"/>
    <property type="match status" value="1"/>
</dbReference>
<dbReference type="AlphaFoldDB" id="A0A0K0F056"/>
<evidence type="ECO:0000256" key="6">
    <source>
        <dbReference type="RuleBase" id="RU365068"/>
    </source>
</evidence>
<keyword evidence="1 6" id="KW-0547">Nucleotide-binding</keyword>
<dbReference type="STRING" id="75913.A0A0K0F056"/>
<dbReference type="GO" id="GO:0003723">
    <property type="term" value="F:RNA binding"/>
    <property type="evidence" value="ECO:0007669"/>
    <property type="project" value="UniProtKB-UniRule"/>
</dbReference>
<dbReference type="PROSITE" id="PS51192">
    <property type="entry name" value="HELICASE_ATP_BIND_1"/>
    <property type="match status" value="1"/>
</dbReference>
<accession>A0A0K0F056</accession>
<dbReference type="GO" id="GO:0016787">
    <property type="term" value="F:hydrolase activity"/>
    <property type="evidence" value="ECO:0007669"/>
    <property type="project" value="UniProtKB-KW"/>
</dbReference>
<keyword evidence="6" id="KW-0694">RNA-binding</keyword>
<dbReference type="WBParaSite" id="SVE_0216800.1">
    <property type="protein sequence ID" value="SVE_0216800.1"/>
    <property type="gene ID" value="SVE_0216800"/>
</dbReference>
<keyword evidence="4 6" id="KW-0067">ATP-binding</keyword>
<comment type="domain">
    <text evidence="6">The Q motif is unique to and characteristic of the DEAD box family of RNA helicases and controls ATP binding and hydrolysis.</text>
</comment>
<dbReference type="Proteomes" id="UP000035680">
    <property type="component" value="Unassembled WGS sequence"/>
</dbReference>
<evidence type="ECO:0000259" key="8">
    <source>
        <dbReference type="PROSITE" id="PS51195"/>
    </source>
</evidence>
<dbReference type="Gene3D" id="3.40.50.300">
    <property type="entry name" value="P-loop containing nucleotide triphosphate hydrolases"/>
    <property type="match status" value="1"/>
</dbReference>
<dbReference type="Pfam" id="PF00270">
    <property type="entry name" value="DEAD"/>
    <property type="match status" value="1"/>
</dbReference>
<evidence type="ECO:0000313" key="10">
    <source>
        <dbReference type="WBParaSite" id="SVE_0216800.1"/>
    </source>
</evidence>
<feature type="short sequence motif" description="Q motif" evidence="5">
    <location>
        <begin position="131"/>
        <end position="159"/>
    </location>
</feature>
<dbReference type="InterPro" id="IPR014014">
    <property type="entry name" value="RNA_helicase_DEAD_Q_motif"/>
</dbReference>
<evidence type="ECO:0000256" key="5">
    <source>
        <dbReference type="PROSITE-ProRule" id="PRU00552"/>
    </source>
</evidence>
<organism evidence="9 10">
    <name type="scientific">Strongyloides venezuelensis</name>
    <name type="common">Threadworm</name>
    <dbReference type="NCBI Taxonomy" id="75913"/>
    <lineage>
        <taxon>Eukaryota</taxon>
        <taxon>Metazoa</taxon>
        <taxon>Ecdysozoa</taxon>
        <taxon>Nematoda</taxon>
        <taxon>Chromadorea</taxon>
        <taxon>Rhabditida</taxon>
        <taxon>Tylenchina</taxon>
        <taxon>Panagrolaimomorpha</taxon>
        <taxon>Strongyloidoidea</taxon>
        <taxon>Strongyloididae</taxon>
        <taxon>Strongyloides</taxon>
    </lineage>
</organism>
<dbReference type="InterPro" id="IPR011545">
    <property type="entry name" value="DEAD/DEAH_box_helicase_dom"/>
</dbReference>
<dbReference type="InterPro" id="IPR027417">
    <property type="entry name" value="P-loop_NTPase"/>
</dbReference>
<protein>
    <recommendedName>
        <fullName evidence="6">ATP-dependent RNA helicase</fullName>
        <ecNumber evidence="6">3.6.4.13</ecNumber>
    </recommendedName>
</protein>
<evidence type="ECO:0000313" key="9">
    <source>
        <dbReference type="Proteomes" id="UP000035680"/>
    </source>
</evidence>
<keyword evidence="3 6" id="KW-0347">Helicase</keyword>
<proteinExistence type="inferred from homology"/>
<name>A0A0K0F056_STRVS</name>
<comment type="similarity">
    <text evidence="6">Belongs to the DEAD box helicase family.</text>
</comment>
<reference evidence="9" key="1">
    <citation type="submission" date="2014-07" db="EMBL/GenBank/DDBJ databases">
        <authorList>
            <person name="Martin A.A"/>
            <person name="De Silva N."/>
        </authorList>
    </citation>
    <scope>NUCLEOTIDE SEQUENCE</scope>
</reference>
<reference evidence="10" key="2">
    <citation type="submission" date="2015-08" db="UniProtKB">
        <authorList>
            <consortium name="WormBaseParasite"/>
        </authorList>
    </citation>
    <scope>IDENTIFICATION</scope>
</reference>
<dbReference type="PANTHER" id="PTHR24031">
    <property type="entry name" value="RNA HELICASE"/>
    <property type="match status" value="1"/>
</dbReference>
<feature type="domain" description="DEAD-box RNA helicase Q" evidence="8">
    <location>
        <begin position="131"/>
        <end position="159"/>
    </location>
</feature>
<evidence type="ECO:0000256" key="1">
    <source>
        <dbReference type="ARBA" id="ARBA00022741"/>
    </source>
</evidence>
<evidence type="ECO:0000256" key="2">
    <source>
        <dbReference type="ARBA" id="ARBA00022801"/>
    </source>
</evidence>
<dbReference type="GO" id="GO:0005524">
    <property type="term" value="F:ATP binding"/>
    <property type="evidence" value="ECO:0007669"/>
    <property type="project" value="UniProtKB-UniRule"/>
</dbReference>
<dbReference type="EC" id="3.6.4.13" evidence="6"/>
<dbReference type="GO" id="GO:0003724">
    <property type="term" value="F:RNA helicase activity"/>
    <property type="evidence" value="ECO:0007669"/>
    <property type="project" value="UniProtKB-EC"/>
</dbReference>